<evidence type="ECO:0000256" key="8">
    <source>
        <dbReference type="ARBA" id="ARBA00023004"/>
    </source>
</evidence>
<evidence type="ECO:0000256" key="7">
    <source>
        <dbReference type="ARBA" id="ARBA00022840"/>
    </source>
</evidence>
<keyword evidence="10" id="KW-0472">Membrane</keyword>
<dbReference type="Gene3D" id="3.40.50.300">
    <property type="entry name" value="P-loop containing nucleotide triphosphate hydrolases"/>
    <property type="match status" value="1"/>
</dbReference>
<evidence type="ECO:0000313" key="13">
    <source>
        <dbReference type="Proteomes" id="UP000582090"/>
    </source>
</evidence>
<dbReference type="InterPro" id="IPR051535">
    <property type="entry name" value="Siderophore_ABC-ATPase"/>
</dbReference>
<evidence type="ECO:0000256" key="2">
    <source>
        <dbReference type="ARBA" id="ARBA00005417"/>
    </source>
</evidence>
<dbReference type="AlphaFoldDB" id="A0A7W6GDB3"/>
<keyword evidence="9" id="KW-0406">Ion transport</keyword>
<dbReference type="PANTHER" id="PTHR42771">
    <property type="entry name" value="IRON(3+)-HYDROXAMATE IMPORT ATP-BINDING PROTEIN FHUC"/>
    <property type="match status" value="1"/>
</dbReference>
<evidence type="ECO:0000313" key="12">
    <source>
        <dbReference type="EMBL" id="MBB3967017.1"/>
    </source>
</evidence>
<dbReference type="Pfam" id="PF00005">
    <property type="entry name" value="ABC_tran"/>
    <property type="match status" value="1"/>
</dbReference>
<evidence type="ECO:0000256" key="5">
    <source>
        <dbReference type="ARBA" id="ARBA00022496"/>
    </source>
</evidence>
<evidence type="ECO:0000256" key="6">
    <source>
        <dbReference type="ARBA" id="ARBA00022741"/>
    </source>
</evidence>
<dbReference type="GO" id="GO:0005524">
    <property type="term" value="F:ATP binding"/>
    <property type="evidence" value="ECO:0007669"/>
    <property type="project" value="UniProtKB-KW"/>
</dbReference>
<dbReference type="PANTHER" id="PTHR42771:SF12">
    <property type="entry name" value="FE(3+) DICITRATE TRANSPORT ATP-BINDING PROTEIN FECE-RELATED"/>
    <property type="match status" value="1"/>
</dbReference>
<comment type="subcellular location">
    <subcellularLocation>
        <location evidence="1">Cell membrane</location>
        <topology evidence="1">Peripheral membrane protein</topology>
    </subcellularLocation>
</comment>
<dbReference type="GO" id="GO:0016887">
    <property type="term" value="F:ATP hydrolysis activity"/>
    <property type="evidence" value="ECO:0007669"/>
    <property type="project" value="InterPro"/>
</dbReference>
<comment type="similarity">
    <text evidence="2">Belongs to the ABC transporter superfamily.</text>
</comment>
<evidence type="ECO:0000256" key="4">
    <source>
        <dbReference type="ARBA" id="ARBA00022475"/>
    </source>
</evidence>
<dbReference type="CDD" id="cd03214">
    <property type="entry name" value="ABC_Iron-Siderophores_B12_Hemin"/>
    <property type="match status" value="1"/>
</dbReference>
<accession>A0A7W6GDB3</accession>
<dbReference type="PROSITE" id="PS00211">
    <property type="entry name" value="ABC_TRANSPORTER_1"/>
    <property type="match status" value="1"/>
</dbReference>
<reference evidence="12 13" key="1">
    <citation type="submission" date="2020-08" db="EMBL/GenBank/DDBJ databases">
        <title>Genomic Encyclopedia of Type Strains, Phase IV (KMG-IV): sequencing the most valuable type-strain genomes for metagenomic binning, comparative biology and taxonomic classification.</title>
        <authorList>
            <person name="Goeker M."/>
        </authorList>
    </citation>
    <scope>NUCLEOTIDE SEQUENCE [LARGE SCALE GENOMIC DNA]</scope>
    <source>
        <strain evidence="12 13">DSM 26575</strain>
    </source>
</reference>
<evidence type="ECO:0000256" key="10">
    <source>
        <dbReference type="ARBA" id="ARBA00023136"/>
    </source>
</evidence>
<dbReference type="PROSITE" id="PS50893">
    <property type="entry name" value="ABC_TRANSPORTER_2"/>
    <property type="match status" value="1"/>
</dbReference>
<dbReference type="FunFam" id="3.40.50.300:FF:000134">
    <property type="entry name" value="Iron-enterobactin ABC transporter ATP-binding protein"/>
    <property type="match status" value="1"/>
</dbReference>
<dbReference type="InterPro" id="IPR017871">
    <property type="entry name" value="ABC_transporter-like_CS"/>
</dbReference>
<dbReference type="GO" id="GO:0005886">
    <property type="term" value="C:plasma membrane"/>
    <property type="evidence" value="ECO:0007669"/>
    <property type="project" value="UniProtKB-SubCell"/>
</dbReference>
<keyword evidence="13" id="KW-1185">Reference proteome</keyword>
<feature type="domain" description="ABC transporter" evidence="11">
    <location>
        <begin position="18"/>
        <end position="253"/>
    </location>
</feature>
<comment type="caution">
    <text evidence="12">The sequence shown here is derived from an EMBL/GenBank/DDBJ whole genome shotgun (WGS) entry which is preliminary data.</text>
</comment>
<dbReference type="InterPro" id="IPR027417">
    <property type="entry name" value="P-loop_NTPase"/>
</dbReference>
<dbReference type="GO" id="GO:0006826">
    <property type="term" value="P:iron ion transport"/>
    <property type="evidence" value="ECO:0007669"/>
    <property type="project" value="UniProtKB-KW"/>
</dbReference>
<gene>
    <name evidence="12" type="ORF">GGQ67_004710</name>
</gene>
<evidence type="ECO:0000256" key="1">
    <source>
        <dbReference type="ARBA" id="ARBA00004202"/>
    </source>
</evidence>
<keyword evidence="8" id="KW-0408">Iron</keyword>
<dbReference type="EMBL" id="JACIDW010000028">
    <property type="protein sequence ID" value="MBB3967017.1"/>
    <property type="molecule type" value="Genomic_DNA"/>
</dbReference>
<proteinExistence type="inferred from homology"/>
<keyword evidence="3" id="KW-0813">Transport</keyword>
<dbReference type="SMART" id="SM00382">
    <property type="entry name" value="AAA"/>
    <property type="match status" value="1"/>
</dbReference>
<evidence type="ECO:0000256" key="9">
    <source>
        <dbReference type="ARBA" id="ARBA00023065"/>
    </source>
</evidence>
<dbReference type="InterPro" id="IPR003439">
    <property type="entry name" value="ABC_transporter-like_ATP-bd"/>
</dbReference>
<name>A0A7W6GDB3_9HYPH</name>
<keyword evidence="6" id="KW-0547">Nucleotide-binding</keyword>
<evidence type="ECO:0000256" key="3">
    <source>
        <dbReference type="ARBA" id="ARBA00022448"/>
    </source>
</evidence>
<keyword evidence="5" id="KW-0410">Iron transport</keyword>
<organism evidence="12 13">
    <name type="scientific">Rhizobium metallidurans</name>
    <dbReference type="NCBI Taxonomy" id="1265931"/>
    <lineage>
        <taxon>Bacteria</taxon>
        <taxon>Pseudomonadati</taxon>
        <taxon>Pseudomonadota</taxon>
        <taxon>Alphaproteobacteria</taxon>
        <taxon>Hyphomicrobiales</taxon>
        <taxon>Rhizobiaceae</taxon>
        <taxon>Rhizobium/Agrobacterium group</taxon>
        <taxon>Rhizobium</taxon>
    </lineage>
</organism>
<sequence length="271" mass="28876">MLIANNPSQNLSGQTAAISVADLTLRYGSVSVIENLSYDFPKGAFTALIGPNGCGKSTLLKSLTRILTPTAGTIAIDAKPMGDYSAKALAQKIAFLPQVLPVPDGITVRQLVAYGRSPHNNIWGRLGGGDKSAIEAALAQLAVTELADQYVADLSGGQRQRAWIAMIVAQQAPIVLLDEPTTFLDINHQVEVLRFARSLTARGKTVIAVLHDLNQAFRYADNIAVMKAGDLVASGTPDAVAQPDLLRDVFSIDCTIIRDPESNTPMLVVKD</sequence>
<evidence type="ECO:0000259" key="11">
    <source>
        <dbReference type="PROSITE" id="PS50893"/>
    </source>
</evidence>
<protein>
    <submittedName>
        <fullName evidence="12">Iron complex transport system ATP-binding protein</fullName>
    </submittedName>
</protein>
<dbReference type="Proteomes" id="UP000582090">
    <property type="component" value="Unassembled WGS sequence"/>
</dbReference>
<dbReference type="RefSeq" id="WP_183902462.1">
    <property type="nucleotide sequence ID" value="NZ_JACIDW010000028.1"/>
</dbReference>
<keyword evidence="7 12" id="KW-0067">ATP-binding</keyword>
<dbReference type="SUPFAM" id="SSF52540">
    <property type="entry name" value="P-loop containing nucleoside triphosphate hydrolases"/>
    <property type="match status" value="1"/>
</dbReference>
<dbReference type="InterPro" id="IPR003593">
    <property type="entry name" value="AAA+_ATPase"/>
</dbReference>
<keyword evidence="4" id="KW-1003">Cell membrane</keyword>